<feature type="domain" description="DUF3444" evidence="2">
    <location>
        <begin position="517"/>
        <end position="725"/>
    </location>
</feature>
<reference evidence="4" key="1">
    <citation type="journal article" date="2013" name="Nat. Genet.">
        <title>The Capsella rubella genome and the genomic consequences of rapid mating system evolution.</title>
        <authorList>
            <person name="Slotte T."/>
            <person name="Hazzouri K.M."/>
            <person name="Agren J.A."/>
            <person name="Koenig D."/>
            <person name="Maumus F."/>
            <person name="Guo Y.L."/>
            <person name="Steige K."/>
            <person name="Platts A.E."/>
            <person name="Escobar J.S."/>
            <person name="Newman L.K."/>
            <person name="Wang W."/>
            <person name="Mandakova T."/>
            <person name="Vello E."/>
            <person name="Smith L.M."/>
            <person name="Henz S.R."/>
            <person name="Steffen J."/>
            <person name="Takuno S."/>
            <person name="Brandvain Y."/>
            <person name="Coop G."/>
            <person name="Andolfatto P."/>
            <person name="Hu T.T."/>
            <person name="Blanchette M."/>
            <person name="Clark R.M."/>
            <person name="Quesneville H."/>
            <person name="Nordborg M."/>
            <person name="Gaut B.S."/>
            <person name="Lysak M.A."/>
            <person name="Jenkins J."/>
            <person name="Grimwood J."/>
            <person name="Chapman J."/>
            <person name="Prochnik S."/>
            <person name="Shu S."/>
            <person name="Rokhsar D."/>
            <person name="Schmutz J."/>
            <person name="Weigel D."/>
            <person name="Wright S.I."/>
        </authorList>
    </citation>
    <scope>NUCLEOTIDE SEQUENCE [LARGE SCALE GENOMIC DNA]</scope>
    <source>
        <strain evidence="4">cv. Monte Gargano</strain>
    </source>
</reference>
<dbReference type="EMBL" id="KB870810">
    <property type="protein sequence ID" value="EOA23026.1"/>
    <property type="molecule type" value="Genomic_DNA"/>
</dbReference>
<feature type="compositionally biased region" description="Polar residues" evidence="1">
    <location>
        <begin position="376"/>
        <end position="395"/>
    </location>
</feature>
<dbReference type="PANTHER" id="PTHR45089:SF50">
    <property type="entry name" value="DNAJ HEAT SHOCK AMINO-TERMINAL DOMAIN PROTEIN-RELATED"/>
    <property type="match status" value="1"/>
</dbReference>
<dbReference type="Pfam" id="PF11926">
    <property type="entry name" value="DUF3444"/>
    <property type="match status" value="2"/>
</dbReference>
<accession>R0FM19</accession>
<name>R0FM19_9BRAS</name>
<evidence type="ECO:0000256" key="1">
    <source>
        <dbReference type="SAM" id="MobiDB-lite"/>
    </source>
</evidence>
<protein>
    <recommendedName>
        <fullName evidence="2">DUF3444 domain-containing protein</fullName>
    </recommendedName>
</protein>
<feature type="non-terminal residue" evidence="3">
    <location>
        <position position="1"/>
    </location>
</feature>
<dbReference type="STRING" id="81985.R0FM19"/>
<evidence type="ECO:0000313" key="3">
    <source>
        <dbReference type="EMBL" id="EOA23026.1"/>
    </source>
</evidence>
<evidence type="ECO:0000259" key="2">
    <source>
        <dbReference type="Pfam" id="PF11926"/>
    </source>
</evidence>
<proteinExistence type="predicted"/>
<dbReference type="eggNOG" id="ENOG502QS8C">
    <property type="taxonomic scope" value="Eukaryota"/>
</dbReference>
<dbReference type="InterPro" id="IPR024593">
    <property type="entry name" value="DUF3444"/>
</dbReference>
<feature type="region of interest" description="Disordered" evidence="1">
    <location>
        <begin position="438"/>
        <end position="459"/>
    </location>
</feature>
<feature type="region of interest" description="Disordered" evidence="1">
    <location>
        <begin position="138"/>
        <end position="160"/>
    </location>
</feature>
<dbReference type="Proteomes" id="UP000029121">
    <property type="component" value="Unassembled WGS sequence"/>
</dbReference>
<dbReference type="OrthoDB" id="1070645at2759"/>
<evidence type="ECO:0000313" key="4">
    <source>
        <dbReference type="Proteomes" id="UP000029121"/>
    </source>
</evidence>
<organism evidence="3 4">
    <name type="scientific">Capsella rubella</name>
    <dbReference type="NCBI Taxonomy" id="81985"/>
    <lineage>
        <taxon>Eukaryota</taxon>
        <taxon>Viridiplantae</taxon>
        <taxon>Streptophyta</taxon>
        <taxon>Embryophyta</taxon>
        <taxon>Tracheophyta</taxon>
        <taxon>Spermatophyta</taxon>
        <taxon>Magnoliopsida</taxon>
        <taxon>eudicotyledons</taxon>
        <taxon>Gunneridae</taxon>
        <taxon>Pentapetalae</taxon>
        <taxon>rosids</taxon>
        <taxon>malvids</taxon>
        <taxon>Brassicales</taxon>
        <taxon>Brassicaceae</taxon>
        <taxon>Camelineae</taxon>
        <taxon>Capsella</taxon>
    </lineage>
</organism>
<dbReference type="AlphaFoldDB" id="R0FM19"/>
<feature type="region of interest" description="Disordered" evidence="1">
    <location>
        <begin position="374"/>
        <end position="395"/>
    </location>
</feature>
<feature type="region of interest" description="Disordered" evidence="1">
    <location>
        <begin position="49"/>
        <end position="69"/>
    </location>
</feature>
<feature type="domain" description="DUF3444" evidence="2">
    <location>
        <begin position="763"/>
        <end position="977"/>
    </location>
</feature>
<sequence length="1003" mass="113419">SHRSLLNKPSRCQSCYIKFIGEEVPVIGATPEIKPSQNHVARPRSNLVALKPKKQPQPQKPQSPDPSSGIPKFWTMCPFCTVRYRLHRRDFLNKPTSCQSCKMKFTAIESPVQGHPPGKISSQKTLPTMEKTRLSQNHVSTSNLAKSTPTNQLQPLKAQPQTVPFRSRPSFWTMCPFCEHKFIFLRKYINKWLNCLICKKKFNAVEGNFSLLQPKTVPSKNPGTHFSGKESFQGLSCVEKVGEKRKRDEYGESCNTENRSKSEKVIVKLSEDGSRRVSDDIGNAGEESGSGKEHYEVHICKETLPNTIKRNSQVRPAMRISQNLKVDNNSGFLDTSSEVAVQLTTSECAGPKCNNIRSDLLASTSKKQQEKAHAFSLQQKNKVPSKNPATHVSGKESSPCLSCAMIVGEKRKTNECCENCTTENQNKSEDVIGRDVDNNRRVFNDNGNVRRREEPGSGKQLHEVVRSEETFPNVITTDHKLNKTQDAAGNSGDLEVNEKSSLCDSGSEGAVQLETSEFAGVKFNDFDKLRAEVSFAVGQTWALYSKADGMPRLYADIRKVSAPSFGLRITYLEPDPEDEKEIQWFEEDLPVSVGKVRFGKSQNTKDRSIFSHVTRYTCKYDEESDYGRLSISPRKGETWALFKNWDINWSSEPDSHRKFEYEFVEILSDYTEGAGVSVAFLHKAKGFVSVFFRMGTGGADISQILPHSLYRFSHRIPSFKLTGMEGQVIPKDAYELDQAALPNTIEEKIVPSHLLAEPKSKPEKPEALNFPMKGKVFQTGQIWSFYSSFDNLHPSYCRIQRITLTQAFEQEAEFKLSVSRLKANPFPGNVIPWEDKRMPVGCGTFSVRKCFEILTPEDILHQIKPDTSMDGNEYTILPKIGDVWAIYRCWTCDKEFKDMGSCDYDIVEVLDDTLDYKVLAVEPVLFSNEEEDKTFFKAAESRHSDCNDKNGSEAILTVPKSEMLRFSHQIPASRVIKEIDGDLKELFEVNYRALPKNSRFQDH</sequence>
<keyword evidence="4" id="KW-1185">Reference proteome</keyword>
<gene>
    <name evidence="3" type="ORF">CARUB_v10003791mg</name>
</gene>
<dbReference type="PANTHER" id="PTHR45089">
    <property type="entry name" value="DNAJ HEAT SHOCK AMINO-TERMINAL DOMAIN PROTEIN-RELATED"/>
    <property type="match status" value="1"/>
</dbReference>
<dbReference type="KEGG" id="crb:17883410"/>